<dbReference type="AlphaFoldDB" id="A0A834XI79"/>
<organism evidence="1 2">
    <name type="scientific">Senna tora</name>
    <dbReference type="NCBI Taxonomy" id="362788"/>
    <lineage>
        <taxon>Eukaryota</taxon>
        <taxon>Viridiplantae</taxon>
        <taxon>Streptophyta</taxon>
        <taxon>Embryophyta</taxon>
        <taxon>Tracheophyta</taxon>
        <taxon>Spermatophyta</taxon>
        <taxon>Magnoliopsida</taxon>
        <taxon>eudicotyledons</taxon>
        <taxon>Gunneridae</taxon>
        <taxon>Pentapetalae</taxon>
        <taxon>rosids</taxon>
        <taxon>fabids</taxon>
        <taxon>Fabales</taxon>
        <taxon>Fabaceae</taxon>
        <taxon>Caesalpinioideae</taxon>
        <taxon>Cassia clade</taxon>
        <taxon>Senna</taxon>
    </lineage>
</organism>
<accession>A0A834XI79</accession>
<keyword evidence="1" id="KW-0812">Transmembrane</keyword>
<reference evidence="1" key="1">
    <citation type="submission" date="2020-09" db="EMBL/GenBank/DDBJ databases">
        <title>Genome-Enabled Discovery of Anthraquinone Biosynthesis in Senna tora.</title>
        <authorList>
            <person name="Kang S.-H."/>
            <person name="Pandey R.P."/>
            <person name="Lee C.-M."/>
            <person name="Sim J.-S."/>
            <person name="Jeong J.-T."/>
            <person name="Choi B.-S."/>
            <person name="Jung M."/>
            <person name="Ginzburg D."/>
            <person name="Zhao K."/>
            <person name="Won S.Y."/>
            <person name="Oh T.-J."/>
            <person name="Yu Y."/>
            <person name="Kim N.-H."/>
            <person name="Lee O.R."/>
            <person name="Lee T.-H."/>
            <person name="Bashyal P."/>
            <person name="Kim T.-S."/>
            <person name="Lee W.-H."/>
            <person name="Kawkins C."/>
            <person name="Kim C.-K."/>
            <person name="Kim J.S."/>
            <person name="Ahn B.O."/>
            <person name="Rhee S.Y."/>
            <person name="Sohng J.K."/>
        </authorList>
    </citation>
    <scope>NUCLEOTIDE SEQUENCE</scope>
    <source>
        <tissue evidence="1">Leaf</tissue>
    </source>
</reference>
<keyword evidence="1" id="KW-0472">Membrane</keyword>
<keyword evidence="2" id="KW-1185">Reference proteome</keyword>
<evidence type="ECO:0000313" key="2">
    <source>
        <dbReference type="Proteomes" id="UP000634136"/>
    </source>
</evidence>
<comment type="caution">
    <text evidence="1">The sequence shown here is derived from an EMBL/GenBank/DDBJ whole genome shotgun (WGS) entry which is preliminary data.</text>
</comment>
<sequence>MSKWLLQQSGSIEEVEEVKMDGRQRINALTSLGKSDVSHPHNSNTIRVDPLNDFKKYRAGFNITNKHYWSVTQMLFIFATLLDTSIVSFSVYQKLYIRDEIPNSVSKESRKTVIPSVLQILKALLRQSDVYDNASSGDTSEDFMFDDMMDFGATLPGIN</sequence>
<dbReference type="Proteomes" id="UP000634136">
    <property type="component" value="Unassembled WGS sequence"/>
</dbReference>
<gene>
    <name evidence="1" type="ORF">G2W53_001815</name>
</gene>
<proteinExistence type="predicted"/>
<dbReference type="OrthoDB" id="1922814at2759"/>
<dbReference type="EMBL" id="JAAIUW010000001">
    <property type="protein sequence ID" value="KAF7844910.1"/>
    <property type="molecule type" value="Genomic_DNA"/>
</dbReference>
<name>A0A834XI79_9FABA</name>
<evidence type="ECO:0000313" key="1">
    <source>
        <dbReference type="EMBL" id="KAF7844910.1"/>
    </source>
</evidence>
<protein>
    <submittedName>
        <fullName evidence="1">Transmembrane protein</fullName>
    </submittedName>
</protein>